<gene>
    <name evidence="1" type="ORF">DPN68_09245</name>
</gene>
<comment type="caution">
    <text evidence="1">The sequence shown here is derived from an EMBL/GenBank/DDBJ whole genome shotgun (WGS) entry which is preliminary data.</text>
</comment>
<organism evidence="1 2">
    <name type="scientific">Flavobacterium tibetense</name>
    <dbReference type="NCBI Taxonomy" id="2233533"/>
    <lineage>
        <taxon>Bacteria</taxon>
        <taxon>Pseudomonadati</taxon>
        <taxon>Bacteroidota</taxon>
        <taxon>Flavobacteriia</taxon>
        <taxon>Flavobacteriales</taxon>
        <taxon>Flavobacteriaceae</taxon>
        <taxon>Flavobacterium</taxon>
    </lineage>
</organism>
<sequence length="148" mass="16767">MRKFGYLLLAVVTFVNFSCSDKCSDADAPPLASLFVTFVDEATDENVFENERFTANQISILLEDEQEVPFNFLINTNSIHIVPLRPLAEGNTIFIILNNPETDDAVTIELQFDIETQNQECFTLNKVVNVQTPNNDSEVDNDIYQIKI</sequence>
<proteinExistence type="predicted"/>
<dbReference type="AlphaFoldDB" id="A0A365P0U9"/>
<accession>A0A365P0U9</accession>
<keyword evidence="2" id="KW-1185">Reference proteome</keyword>
<protein>
    <submittedName>
        <fullName evidence="1">Uncharacterized protein</fullName>
    </submittedName>
</protein>
<evidence type="ECO:0000313" key="1">
    <source>
        <dbReference type="EMBL" id="RBA28090.1"/>
    </source>
</evidence>
<dbReference type="OrthoDB" id="1119476at2"/>
<dbReference type="Proteomes" id="UP000253319">
    <property type="component" value="Unassembled WGS sequence"/>
</dbReference>
<dbReference type="RefSeq" id="WP_113989370.1">
    <property type="nucleotide sequence ID" value="NZ_QLST01000010.1"/>
</dbReference>
<name>A0A365P0U9_9FLAO</name>
<reference evidence="1 2" key="1">
    <citation type="submission" date="2018-06" db="EMBL/GenBank/DDBJ databases">
        <title>Flavobacterium tibetense sp. nov., isolated from a wetland YonghuCo on Tibetan Plateau.</title>
        <authorList>
            <person name="Xing P."/>
            <person name="Phurbu D."/>
            <person name="Lu H."/>
        </authorList>
    </citation>
    <scope>NUCLEOTIDE SEQUENCE [LARGE SCALE GENOMIC DNA]</scope>
    <source>
        <strain evidence="1 2">YH5</strain>
    </source>
</reference>
<evidence type="ECO:0000313" key="2">
    <source>
        <dbReference type="Proteomes" id="UP000253319"/>
    </source>
</evidence>
<dbReference type="EMBL" id="QLST01000010">
    <property type="protein sequence ID" value="RBA28090.1"/>
    <property type="molecule type" value="Genomic_DNA"/>
</dbReference>